<comment type="similarity">
    <text evidence="1">Belongs to the leucine-binding protein family.</text>
</comment>
<keyword evidence="3" id="KW-0732">Signal</keyword>
<dbReference type="InterPro" id="IPR028081">
    <property type="entry name" value="Leu-bd"/>
</dbReference>
<sequence length="372" mass="40596">MERIKQTTAILFLCLTGLLGCEEPPKVKIGFIGGTSGKVADLGVAGRNGIILAVEERNKAGGIKGQTIELILKDDKQDAEQAKKSAEELVALKVEAILGPMTSAMAVEVAEVTQLSGTLTMGVTPSTNELTGKNDFFFRTISATLEHASETAKYLRNIKKSKRIAIIYDLKNRSYAESWSGDFAAAIKQLGGEIIQTVSFLSNNQVRFEGLARKVLKSGPDTVVLVANSVDASLLAKQLKTINSDIQLAASEWAGTERLIELGGRYVEHTVVPQHFDRESQDPRYQRFHSVYTERFGHLPGFPGLVGFNAANVVFDGLEAKQKDESLKQAILRIKTFSAVPELVVFDSFGDAKSKTYVTEIIDGQFRSRAPL</sequence>
<dbReference type="PANTHER" id="PTHR30483">
    <property type="entry name" value="LEUCINE-SPECIFIC-BINDING PROTEIN"/>
    <property type="match status" value="1"/>
</dbReference>
<evidence type="ECO:0000256" key="1">
    <source>
        <dbReference type="ARBA" id="ARBA00010062"/>
    </source>
</evidence>
<name>A0ABY6N321_9ALTE</name>
<keyword evidence="4" id="KW-0029">Amino-acid transport</keyword>
<protein>
    <submittedName>
        <fullName evidence="6">ABC transporter substrate-binding protein</fullName>
    </submittedName>
</protein>
<evidence type="ECO:0000259" key="5">
    <source>
        <dbReference type="Pfam" id="PF13458"/>
    </source>
</evidence>
<dbReference type="Gene3D" id="3.40.50.2300">
    <property type="match status" value="2"/>
</dbReference>
<dbReference type="CDD" id="cd19983">
    <property type="entry name" value="PBP1_ABC_HAAT-like"/>
    <property type="match status" value="1"/>
</dbReference>
<keyword evidence="7" id="KW-1185">Reference proteome</keyword>
<reference evidence="6" key="1">
    <citation type="submission" date="2022-06" db="EMBL/GenBank/DDBJ databases">
        <title>Alkalimarinus sp. nov., isolated from gut of a Alitta virens.</title>
        <authorList>
            <person name="Yang A.I."/>
            <person name="Shin N.-R."/>
        </authorList>
    </citation>
    <scope>NUCLEOTIDE SEQUENCE</scope>
    <source>
        <strain evidence="6">A2M4</strain>
    </source>
</reference>
<dbReference type="EMBL" id="CP100390">
    <property type="protein sequence ID" value="UZE96394.1"/>
    <property type="molecule type" value="Genomic_DNA"/>
</dbReference>
<dbReference type="PRINTS" id="PR00337">
    <property type="entry name" value="LEUILEVALBP"/>
</dbReference>
<dbReference type="Proteomes" id="UP001163739">
    <property type="component" value="Chromosome"/>
</dbReference>
<dbReference type="PROSITE" id="PS51257">
    <property type="entry name" value="PROKAR_LIPOPROTEIN"/>
    <property type="match status" value="1"/>
</dbReference>
<dbReference type="SUPFAM" id="SSF53822">
    <property type="entry name" value="Periplasmic binding protein-like I"/>
    <property type="match status" value="1"/>
</dbReference>
<gene>
    <name evidence="6" type="ORF">NKI27_01215</name>
</gene>
<evidence type="ECO:0000313" key="7">
    <source>
        <dbReference type="Proteomes" id="UP001163739"/>
    </source>
</evidence>
<dbReference type="Pfam" id="PF13458">
    <property type="entry name" value="Peripla_BP_6"/>
    <property type="match status" value="1"/>
</dbReference>
<dbReference type="PANTHER" id="PTHR30483:SF6">
    <property type="entry name" value="PERIPLASMIC BINDING PROTEIN OF ABC TRANSPORTER FOR NATURAL AMINO ACIDS"/>
    <property type="match status" value="1"/>
</dbReference>
<evidence type="ECO:0000256" key="4">
    <source>
        <dbReference type="ARBA" id="ARBA00022970"/>
    </source>
</evidence>
<evidence type="ECO:0000256" key="2">
    <source>
        <dbReference type="ARBA" id="ARBA00022448"/>
    </source>
</evidence>
<dbReference type="InterPro" id="IPR000709">
    <property type="entry name" value="Leu_Ile_Val-bd"/>
</dbReference>
<organism evidence="6 7">
    <name type="scientific">Alkalimarinus alittae</name>
    <dbReference type="NCBI Taxonomy" id="2961619"/>
    <lineage>
        <taxon>Bacteria</taxon>
        <taxon>Pseudomonadati</taxon>
        <taxon>Pseudomonadota</taxon>
        <taxon>Gammaproteobacteria</taxon>
        <taxon>Alteromonadales</taxon>
        <taxon>Alteromonadaceae</taxon>
        <taxon>Alkalimarinus</taxon>
    </lineage>
</organism>
<dbReference type="InterPro" id="IPR051010">
    <property type="entry name" value="BCAA_transport"/>
</dbReference>
<dbReference type="InterPro" id="IPR028082">
    <property type="entry name" value="Peripla_BP_I"/>
</dbReference>
<proteinExistence type="inferred from homology"/>
<keyword evidence="2" id="KW-0813">Transport</keyword>
<dbReference type="RefSeq" id="WP_265047880.1">
    <property type="nucleotide sequence ID" value="NZ_CP100390.1"/>
</dbReference>
<accession>A0ABY6N321</accession>
<feature type="domain" description="Leucine-binding protein" evidence="5">
    <location>
        <begin position="26"/>
        <end position="364"/>
    </location>
</feature>
<evidence type="ECO:0000313" key="6">
    <source>
        <dbReference type="EMBL" id="UZE96394.1"/>
    </source>
</evidence>
<evidence type="ECO:0000256" key="3">
    <source>
        <dbReference type="ARBA" id="ARBA00022729"/>
    </source>
</evidence>